<evidence type="ECO:0000256" key="8">
    <source>
        <dbReference type="ARBA" id="ARBA00022729"/>
    </source>
</evidence>
<dbReference type="PANTHER" id="PTHR32444:SF128">
    <property type="entry name" value="CURCULIN-LIKE (MANNOSE-BINDING) LECTIN FAMILY PROTEIN"/>
    <property type="match status" value="1"/>
</dbReference>
<comment type="catalytic activity">
    <reaction evidence="18">
        <text>L-threonyl-[protein] + ATP = O-phospho-L-threonyl-[protein] + ADP + H(+)</text>
        <dbReference type="Rhea" id="RHEA:46608"/>
        <dbReference type="Rhea" id="RHEA-COMP:11060"/>
        <dbReference type="Rhea" id="RHEA-COMP:11605"/>
        <dbReference type="ChEBI" id="CHEBI:15378"/>
        <dbReference type="ChEBI" id="CHEBI:30013"/>
        <dbReference type="ChEBI" id="CHEBI:30616"/>
        <dbReference type="ChEBI" id="CHEBI:61977"/>
        <dbReference type="ChEBI" id="CHEBI:456216"/>
        <dbReference type="EC" id="2.7.11.1"/>
    </reaction>
</comment>
<evidence type="ECO:0000313" key="23">
    <source>
        <dbReference type="Proteomes" id="UP000325577"/>
    </source>
</evidence>
<evidence type="ECO:0000256" key="7">
    <source>
        <dbReference type="ARBA" id="ARBA00022692"/>
    </source>
</evidence>
<evidence type="ECO:0000256" key="2">
    <source>
        <dbReference type="ARBA" id="ARBA00012513"/>
    </source>
</evidence>
<keyword evidence="11" id="KW-0418">Kinase</keyword>
<dbReference type="EC" id="2.7.11.1" evidence="2"/>
<evidence type="ECO:0000256" key="6">
    <source>
        <dbReference type="ARBA" id="ARBA00022679"/>
    </source>
</evidence>
<evidence type="ECO:0000256" key="18">
    <source>
        <dbReference type="ARBA" id="ARBA00047899"/>
    </source>
</evidence>
<dbReference type="Proteomes" id="UP000325577">
    <property type="component" value="Linkage Group LG13"/>
</dbReference>
<dbReference type="FunFam" id="2.90.10.10:FF:000009">
    <property type="entry name" value="Receptor-like serine/threonine-protein kinase SD1-8"/>
    <property type="match status" value="1"/>
</dbReference>
<evidence type="ECO:0000259" key="21">
    <source>
        <dbReference type="PROSITE" id="PS50927"/>
    </source>
</evidence>
<dbReference type="EMBL" id="CM018036">
    <property type="protein sequence ID" value="KAA8540418.1"/>
    <property type="molecule type" value="Genomic_DNA"/>
</dbReference>
<keyword evidence="4" id="KW-0723">Serine/threonine-protein kinase</keyword>
<dbReference type="PANTHER" id="PTHR32444">
    <property type="entry name" value="BULB-TYPE LECTIN DOMAIN-CONTAINING PROTEIN"/>
    <property type="match status" value="1"/>
</dbReference>
<dbReference type="GO" id="GO:0005524">
    <property type="term" value="F:ATP binding"/>
    <property type="evidence" value="ECO:0007669"/>
    <property type="project" value="UniProtKB-KW"/>
</dbReference>
<protein>
    <recommendedName>
        <fullName evidence="2">non-specific serine/threonine protein kinase</fullName>
        <ecNumber evidence="2">2.7.11.1</ecNumber>
    </recommendedName>
</protein>
<keyword evidence="9" id="KW-0430">Lectin</keyword>
<dbReference type="PROSITE" id="PS50927">
    <property type="entry name" value="BULB_LECTIN"/>
    <property type="match status" value="1"/>
</dbReference>
<dbReference type="OrthoDB" id="4062651at2759"/>
<evidence type="ECO:0000313" key="22">
    <source>
        <dbReference type="EMBL" id="KAA8540418.1"/>
    </source>
</evidence>
<keyword evidence="8 20" id="KW-0732">Signal</keyword>
<evidence type="ECO:0000256" key="3">
    <source>
        <dbReference type="ARBA" id="ARBA00022475"/>
    </source>
</evidence>
<accession>A0A5J5BCJ5</accession>
<evidence type="ECO:0000256" key="9">
    <source>
        <dbReference type="ARBA" id="ARBA00022734"/>
    </source>
</evidence>
<keyword evidence="5" id="KW-0597">Phosphoprotein</keyword>
<proteinExistence type="predicted"/>
<comment type="subcellular location">
    <subcellularLocation>
        <location evidence="1">Cell membrane</location>
        <topology evidence="1">Single-pass type I membrane protein</topology>
    </subcellularLocation>
</comment>
<dbReference type="Gene3D" id="2.90.10.10">
    <property type="entry name" value="Bulb-type lectin domain"/>
    <property type="match status" value="1"/>
</dbReference>
<evidence type="ECO:0000256" key="4">
    <source>
        <dbReference type="ARBA" id="ARBA00022527"/>
    </source>
</evidence>
<keyword evidence="12" id="KW-0067">ATP-binding</keyword>
<keyword evidence="13" id="KW-1133">Transmembrane helix</keyword>
<keyword evidence="16" id="KW-0675">Receptor</keyword>
<gene>
    <name evidence="22" type="ORF">F0562_024663</name>
</gene>
<keyword evidence="10" id="KW-0547">Nucleotide-binding</keyword>
<evidence type="ECO:0000256" key="16">
    <source>
        <dbReference type="ARBA" id="ARBA00023170"/>
    </source>
</evidence>
<feature type="signal peptide" evidence="20">
    <location>
        <begin position="1"/>
        <end position="25"/>
    </location>
</feature>
<evidence type="ECO:0000256" key="15">
    <source>
        <dbReference type="ARBA" id="ARBA00023157"/>
    </source>
</evidence>
<keyword evidence="6" id="KW-0808">Transferase</keyword>
<evidence type="ECO:0000256" key="1">
    <source>
        <dbReference type="ARBA" id="ARBA00004251"/>
    </source>
</evidence>
<dbReference type="GO" id="GO:0030246">
    <property type="term" value="F:carbohydrate binding"/>
    <property type="evidence" value="ECO:0007669"/>
    <property type="project" value="UniProtKB-KW"/>
</dbReference>
<dbReference type="SUPFAM" id="SSF51110">
    <property type="entry name" value="alpha-D-mannose-specific plant lectins"/>
    <property type="match status" value="1"/>
</dbReference>
<evidence type="ECO:0000256" key="12">
    <source>
        <dbReference type="ARBA" id="ARBA00022840"/>
    </source>
</evidence>
<evidence type="ECO:0000256" key="13">
    <source>
        <dbReference type="ARBA" id="ARBA00022989"/>
    </source>
</evidence>
<name>A0A5J5BCJ5_9ASTE</name>
<evidence type="ECO:0000256" key="14">
    <source>
        <dbReference type="ARBA" id="ARBA00023136"/>
    </source>
</evidence>
<evidence type="ECO:0000256" key="5">
    <source>
        <dbReference type="ARBA" id="ARBA00022553"/>
    </source>
</evidence>
<comment type="catalytic activity">
    <reaction evidence="19">
        <text>L-seryl-[protein] + ATP = O-phospho-L-seryl-[protein] + ADP + H(+)</text>
        <dbReference type="Rhea" id="RHEA:17989"/>
        <dbReference type="Rhea" id="RHEA-COMP:9863"/>
        <dbReference type="Rhea" id="RHEA-COMP:11604"/>
        <dbReference type="ChEBI" id="CHEBI:15378"/>
        <dbReference type="ChEBI" id="CHEBI:29999"/>
        <dbReference type="ChEBI" id="CHEBI:30616"/>
        <dbReference type="ChEBI" id="CHEBI:83421"/>
        <dbReference type="ChEBI" id="CHEBI:456216"/>
        <dbReference type="EC" id="2.7.11.1"/>
    </reaction>
</comment>
<dbReference type="GO" id="GO:0004674">
    <property type="term" value="F:protein serine/threonine kinase activity"/>
    <property type="evidence" value="ECO:0007669"/>
    <property type="project" value="UniProtKB-KW"/>
</dbReference>
<dbReference type="GO" id="GO:0005886">
    <property type="term" value="C:plasma membrane"/>
    <property type="evidence" value="ECO:0007669"/>
    <property type="project" value="UniProtKB-SubCell"/>
</dbReference>
<dbReference type="InterPro" id="IPR036426">
    <property type="entry name" value="Bulb-type_lectin_dom_sf"/>
</dbReference>
<keyword evidence="3" id="KW-1003">Cell membrane</keyword>
<feature type="chain" id="PRO_5023919041" description="non-specific serine/threonine protein kinase" evidence="20">
    <location>
        <begin position="26"/>
        <end position="361"/>
    </location>
</feature>
<feature type="domain" description="Bulb-type lectin" evidence="21">
    <location>
        <begin position="27"/>
        <end position="154"/>
    </location>
</feature>
<dbReference type="InterPro" id="IPR001480">
    <property type="entry name" value="Bulb-type_lectin_dom"/>
</dbReference>
<keyword evidence="14" id="KW-0472">Membrane</keyword>
<evidence type="ECO:0000256" key="11">
    <source>
        <dbReference type="ARBA" id="ARBA00022777"/>
    </source>
</evidence>
<evidence type="ECO:0000256" key="20">
    <source>
        <dbReference type="SAM" id="SignalP"/>
    </source>
</evidence>
<keyword evidence="23" id="KW-1185">Reference proteome</keyword>
<evidence type="ECO:0000256" key="10">
    <source>
        <dbReference type="ARBA" id="ARBA00022741"/>
    </source>
</evidence>
<dbReference type="SMART" id="SM00108">
    <property type="entry name" value="B_lectin"/>
    <property type="match status" value="1"/>
</dbReference>
<organism evidence="22 23">
    <name type="scientific">Nyssa sinensis</name>
    <dbReference type="NCBI Taxonomy" id="561372"/>
    <lineage>
        <taxon>Eukaryota</taxon>
        <taxon>Viridiplantae</taxon>
        <taxon>Streptophyta</taxon>
        <taxon>Embryophyta</taxon>
        <taxon>Tracheophyta</taxon>
        <taxon>Spermatophyta</taxon>
        <taxon>Magnoliopsida</taxon>
        <taxon>eudicotyledons</taxon>
        <taxon>Gunneridae</taxon>
        <taxon>Pentapetalae</taxon>
        <taxon>asterids</taxon>
        <taxon>Cornales</taxon>
        <taxon>Nyssaceae</taxon>
        <taxon>Nyssa</taxon>
    </lineage>
</organism>
<keyword evidence="17" id="KW-0325">Glycoprotein</keyword>
<dbReference type="Pfam" id="PF01453">
    <property type="entry name" value="B_lectin"/>
    <property type="match status" value="1"/>
</dbReference>
<keyword evidence="7" id="KW-0812">Transmembrane</keyword>
<dbReference type="AlphaFoldDB" id="A0A5J5BCJ5"/>
<evidence type="ECO:0000256" key="19">
    <source>
        <dbReference type="ARBA" id="ARBA00048679"/>
    </source>
</evidence>
<keyword evidence="15" id="KW-1015">Disulfide bond</keyword>
<dbReference type="CDD" id="cd00028">
    <property type="entry name" value="B_lectin"/>
    <property type="match status" value="1"/>
</dbReference>
<sequence>MATKGRMVLILHLLCYFSFISPSFSVTDTILQGQQLRDWDQLNSANKVFNLKFFSPGTTKNRYLGIFYNANPYEEIFLSNGKALWVANRDSPIPDASGSLIVDIDGNLKITHISGGPIALNSVPAKRNASATLLDSGNLVLRELNADGSTGQVLWQSFDYPTDTLLPGMKLGINFKTGHIWSITSWISDEAPASGSFTLGGDPNGTSQLIIWWRGDVYWTSGLWSNGYFEFAPQMLKTDYYNFSYVSNENEESFTYLVTEDHIFPSYTITSYGWINERGATEDFSLCLTRYGRGPPPGCAKQKQPECRNLDDCKEEVDVVDVANHCGRSFTHSPIMLLVLFYKKKTQSEREDQSSPKDAII</sequence>
<reference evidence="22 23" key="1">
    <citation type="submission" date="2019-09" db="EMBL/GenBank/DDBJ databases">
        <title>A chromosome-level genome assembly of the Chinese tupelo Nyssa sinensis.</title>
        <authorList>
            <person name="Yang X."/>
            <person name="Kang M."/>
            <person name="Yang Y."/>
            <person name="Xiong H."/>
            <person name="Wang M."/>
            <person name="Zhang Z."/>
            <person name="Wang Z."/>
            <person name="Wu H."/>
            <person name="Ma T."/>
            <person name="Liu J."/>
            <person name="Xi Z."/>
        </authorList>
    </citation>
    <scope>NUCLEOTIDE SEQUENCE [LARGE SCALE GENOMIC DNA]</scope>
    <source>
        <strain evidence="22">J267</strain>
        <tissue evidence="22">Leaf</tissue>
    </source>
</reference>
<evidence type="ECO:0000256" key="17">
    <source>
        <dbReference type="ARBA" id="ARBA00023180"/>
    </source>
</evidence>